<proteinExistence type="predicted"/>
<dbReference type="AlphaFoldDB" id="A0A317WMA0"/>
<feature type="compositionally biased region" description="Basic residues" evidence="1">
    <location>
        <begin position="56"/>
        <end position="70"/>
    </location>
</feature>
<name>A0A317WMA0_9EURO</name>
<sequence>MTSQPHLQIFNHTLAHNQSFNIPSIPPPPGGTPSPDLEGPLFNANASSAYTSIPRTHTHPQTPHHNHNHNHNQNQEHQASSQSTQSTTSSTSPPAPPHPRNPAPLPP</sequence>
<evidence type="ECO:0000256" key="1">
    <source>
        <dbReference type="SAM" id="MobiDB-lite"/>
    </source>
</evidence>
<feature type="compositionally biased region" description="Low complexity" evidence="1">
    <location>
        <begin position="71"/>
        <end position="92"/>
    </location>
</feature>
<accession>A0A317WMA0</accession>
<feature type="compositionally biased region" description="Polar residues" evidence="1">
    <location>
        <begin position="1"/>
        <end position="21"/>
    </location>
</feature>
<evidence type="ECO:0000313" key="3">
    <source>
        <dbReference type="Proteomes" id="UP000247233"/>
    </source>
</evidence>
<feature type="compositionally biased region" description="Pro residues" evidence="1">
    <location>
        <begin position="93"/>
        <end position="107"/>
    </location>
</feature>
<keyword evidence="3" id="KW-1185">Reference proteome</keyword>
<feature type="region of interest" description="Disordered" evidence="1">
    <location>
        <begin position="1"/>
        <end position="107"/>
    </location>
</feature>
<protein>
    <submittedName>
        <fullName evidence="2">Uncharacterized protein</fullName>
    </submittedName>
</protein>
<dbReference type="GeneID" id="37060770"/>
<dbReference type="RefSeq" id="XP_025401346.1">
    <property type="nucleotide sequence ID" value="XM_025538533.1"/>
</dbReference>
<gene>
    <name evidence="2" type="ORF">BO70DRAFT_194731</name>
</gene>
<evidence type="ECO:0000313" key="2">
    <source>
        <dbReference type="EMBL" id="PWY87463.1"/>
    </source>
</evidence>
<reference evidence="2 3" key="1">
    <citation type="submission" date="2016-12" db="EMBL/GenBank/DDBJ databases">
        <title>The genomes of Aspergillus section Nigri reveals drivers in fungal speciation.</title>
        <authorList>
            <consortium name="DOE Joint Genome Institute"/>
            <person name="Vesth T.C."/>
            <person name="Nybo J."/>
            <person name="Theobald S."/>
            <person name="Brandl J."/>
            <person name="Frisvad J.C."/>
            <person name="Nielsen K.F."/>
            <person name="Lyhne E.K."/>
            <person name="Kogle M.E."/>
            <person name="Kuo A."/>
            <person name="Riley R."/>
            <person name="Clum A."/>
            <person name="Nolan M."/>
            <person name="Lipzen A."/>
            <person name="Salamov A."/>
            <person name="Henrissat B."/>
            <person name="Wiebenga A."/>
            <person name="De Vries R.P."/>
            <person name="Grigoriev I.V."/>
            <person name="Mortensen U.H."/>
            <person name="Andersen M.R."/>
            <person name="Baker S.E."/>
        </authorList>
    </citation>
    <scope>NUCLEOTIDE SEQUENCE [LARGE SCALE GENOMIC DNA]</scope>
    <source>
        <strain evidence="2 3">CBS 117.55</strain>
    </source>
</reference>
<dbReference type="Proteomes" id="UP000247233">
    <property type="component" value="Unassembled WGS sequence"/>
</dbReference>
<dbReference type="VEuPathDB" id="FungiDB:BO70DRAFT_194731"/>
<organism evidence="2 3">
    <name type="scientific">Aspergillus heteromorphus CBS 117.55</name>
    <dbReference type="NCBI Taxonomy" id="1448321"/>
    <lineage>
        <taxon>Eukaryota</taxon>
        <taxon>Fungi</taxon>
        <taxon>Dikarya</taxon>
        <taxon>Ascomycota</taxon>
        <taxon>Pezizomycotina</taxon>
        <taxon>Eurotiomycetes</taxon>
        <taxon>Eurotiomycetidae</taxon>
        <taxon>Eurotiales</taxon>
        <taxon>Aspergillaceae</taxon>
        <taxon>Aspergillus</taxon>
        <taxon>Aspergillus subgen. Circumdati</taxon>
    </lineage>
</organism>
<dbReference type="EMBL" id="MSFL01000006">
    <property type="protein sequence ID" value="PWY87463.1"/>
    <property type="molecule type" value="Genomic_DNA"/>
</dbReference>
<feature type="compositionally biased region" description="Polar residues" evidence="1">
    <location>
        <begin position="44"/>
        <end position="55"/>
    </location>
</feature>
<comment type="caution">
    <text evidence="2">The sequence shown here is derived from an EMBL/GenBank/DDBJ whole genome shotgun (WGS) entry which is preliminary data.</text>
</comment>